<evidence type="ECO:0000313" key="2">
    <source>
        <dbReference type="Proteomes" id="UP000261812"/>
    </source>
</evidence>
<sequence length="180" mass="20553">MLETCPRCSARLGKPLSSGRQVCSACGWSTVVIERSPPPPPTGLPLLLSQIGRLIKRFFQYLGMQLQLLWRSLTARSQQQQPRRNLWESLVTKLKHLEEKIPTGDPSKEWLTPEEAFRLLGGNPDNPNSKVSTLDGKRRIGLSAFRRLVNTAEYADFGFQYSSDRHLKNLPYLRRLPRQP</sequence>
<reference evidence="2" key="1">
    <citation type="submission" date="2018-09" db="EMBL/GenBank/DDBJ databases">
        <title>Complete genome sequence of thermophilic cyanobacteria strain Thermosynechococcus elongatus PKUAC-SCTE542.</title>
        <authorList>
            <person name="Liang Y."/>
            <person name="Tang J."/>
            <person name="Daroch M."/>
        </authorList>
    </citation>
    <scope>NUCLEOTIDE SEQUENCE [LARGE SCALE GENOMIC DNA]</scope>
    <source>
        <strain evidence="2">E542</strain>
    </source>
</reference>
<dbReference type="KEGG" id="tsq:D3A95_11670"/>
<keyword evidence="2" id="KW-1185">Reference proteome</keyword>
<dbReference type="EMBL" id="CP032152">
    <property type="protein sequence ID" value="AXY68484.1"/>
    <property type="molecule type" value="Genomic_DNA"/>
</dbReference>
<dbReference type="RefSeq" id="WP_181495145.1">
    <property type="nucleotide sequence ID" value="NZ_CP032152.1"/>
</dbReference>
<organism evidence="1 2">
    <name type="scientific">Thermosynechococcus sichuanensis E542</name>
    <dbReference type="NCBI Taxonomy" id="2016101"/>
    <lineage>
        <taxon>Bacteria</taxon>
        <taxon>Bacillati</taxon>
        <taxon>Cyanobacteriota</taxon>
        <taxon>Cyanophyceae</taxon>
        <taxon>Acaryochloridales</taxon>
        <taxon>Thermosynechococcaceae</taxon>
        <taxon>Thermosynechococcus</taxon>
        <taxon>Thermosynechococcus sichuanensis</taxon>
    </lineage>
</organism>
<gene>
    <name evidence="1" type="ORF">D3A95_11670</name>
</gene>
<name>A0A3B7MGB8_9CYAN</name>
<protein>
    <submittedName>
        <fullName evidence="1">Uncharacterized protein</fullName>
    </submittedName>
</protein>
<dbReference type="Proteomes" id="UP000261812">
    <property type="component" value="Chromosome"/>
</dbReference>
<dbReference type="AlphaFoldDB" id="A0A3B7MGB8"/>
<proteinExistence type="predicted"/>
<accession>A0A3B7MGB8</accession>
<evidence type="ECO:0000313" key="1">
    <source>
        <dbReference type="EMBL" id="AXY68484.1"/>
    </source>
</evidence>